<accession>A0A7S2ZIV5</accession>
<protein>
    <recommendedName>
        <fullName evidence="7">Thioredoxin reductase</fullName>
        <ecNumber evidence="7">1.8.1.9</ecNumber>
    </recommendedName>
</protein>
<dbReference type="GO" id="GO:0019430">
    <property type="term" value="P:removal of superoxide radicals"/>
    <property type="evidence" value="ECO:0007669"/>
    <property type="project" value="UniProtKB-UniRule"/>
</dbReference>
<evidence type="ECO:0000256" key="8">
    <source>
        <dbReference type="RuleBase" id="RU003881"/>
    </source>
</evidence>
<comment type="similarity">
    <text evidence="1 7">Belongs to the class-II pyridine nucleotide-disulfide oxidoreductase family.</text>
</comment>
<proteinExistence type="inferred from homology"/>
<comment type="subunit">
    <text evidence="7">Homodimer.</text>
</comment>
<keyword evidence="2 7" id="KW-0285">Flavoprotein</keyword>
<dbReference type="Gene3D" id="3.50.50.60">
    <property type="entry name" value="FAD/NAD(P)-binding domain"/>
    <property type="match status" value="2"/>
</dbReference>
<dbReference type="InterPro" id="IPR023753">
    <property type="entry name" value="FAD/NAD-binding_dom"/>
</dbReference>
<dbReference type="PRINTS" id="PR00368">
    <property type="entry name" value="FADPNR"/>
</dbReference>
<dbReference type="InterPro" id="IPR005982">
    <property type="entry name" value="Thioredox_Rdtase"/>
</dbReference>
<gene>
    <name evidence="10" type="ORF">RMAR00112_LOCUS9525</name>
</gene>
<keyword evidence="3 7" id="KW-0274">FAD</keyword>
<sequence>MVEFRLDMLAALSKGARRAPNLFRGLHTKVCIIGSGPGAHSAAIYASRGALEPILVEGKVSNFPPPGGQLTTTIDVENYAGFPDSVGGFQLMQLMKQQSEKFGTKILTEEVESVDFTKPPYKLKTEQSDISADSVIIATGAVARRLDFIGADEYWNRGISACATCDGALPMFRDENIVVVGGGDSAMEEALFLTKFAKQVFVVHRRDELRASQIMQRRARSNPKITFILSHVVKSAVGDGKRLSSLVIKSTKVGNEESVLETKGLFFAVGHVPATKFLQGSGLALDKDGYVITFNSQTATNLPGVFACGDVADRVYRQAITAAGTGCMAALDAERYLENSG</sequence>
<evidence type="ECO:0000259" key="9">
    <source>
        <dbReference type="Pfam" id="PF07992"/>
    </source>
</evidence>
<dbReference type="PANTHER" id="PTHR48105">
    <property type="entry name" value="THIOREDOXIN REDUCTASE 1-RELATED-RELATED"/>
    <property type="match status" value="1"/>
</dbReference>
<dbReference type="Pfam" id="PF07992">
    <property type="entry name" value="Pyr_redox_2"/>
    <property type="match status" value="1"/>
</dbReference>
<evidence type="ECO:0000256" key="6">
    <source>
        <dbReference type="ARBA" id="ARBA00023284"/>
    </source>
</evidence>
<keyword evidence="6 7" id="KW-0676">Redox-active center</keyword>
<evidence type="ECO:0000256" key="4">
    <source>
        <dbReference type="ARBA" id="ARBA00023002"/>
    </source>
</evidence>
<dbReference type="SUPFAM" id="SSF51905">
    <property type="entry name" value="FAD/NAD(P)-binding domain"/>
    <property type="match status" value="1"/>
</dbReference>
<dbReference type="PRINTS" id="PR00469">
    <property type="entry name" value="PNDRDTASEII"/>
</dbReference>
<dbReference type="AlphaFoldDB" id="A0A7S2ZIV5"/>
<feature type="domain" description="FAD/NAD(P)-binding" evidence="9">
    <location>
        <begin position="29"/>
        <end position="326"/>
    </location>
</feature>
<dbReference type="InterPro" id="IPR008255">
    <property type="entry name" value="Pyr_nucl-diS_OxRdtase_2_AS"/>
</dbReference>
<evidence type="ECO:0000256" key="5">
    <source>
        <dbReference type="ARBA" id="ARBA00023157"/>
    </source>
</evidence>
<dbReference type="InterPro" id="IPR050097">
    <property type="entry name" value="Ferredoxin-NADP_redctase_2"/>
</dbReference>
<evidence type="ECO:0000256" key="3">
    <source>
        <dbReference type="ARBA" id="ARBA00022827"/>
    </source>
</evidence>
<dbReference type="PROSITE" id="PS00573">
    <property type="entry name" value="PYRIDINE_REDOX_2"/>
    <property type="match status" value="1"/>
</dbReference>
<keyword evidence="8" id="KW-0521">NADP</keyword>
<dbReference type="GO" id="GO:0004791">
    <property type="term" value="F:thioredoxin-disulfide reductase (NADPH) activity"/>
    <property type="evidence" value="ECO:0007669"/>
    <property type="project" value="UniProtKB-UniRule"/>
</dbReference>
<organism evidence="10">
    <name type="scientific">Rhodosorus marinus</name>
    <dbReference type="NCBI Taxonomy" id="101924"/>
    <lineage>
        <taxon>Eukaryota</taxon>
        <taxon>Rhodophyta</taxon>
        <taxon>Stylonematophyceae</taxon>
        <taxon>Stylonematales</taxon>
        <taxon>Stylonemataceae</taxon>
        <taxon>Rhodosorus</taxon>
    </lineage>
</organism>
<evidence type="ECO:0000256" key="1">
    <source>
        <dbReference type="ARBA" id="ARBA00009333"/>
    </source>
</evidence>
<dbReference type="InterPro" id="IPR036188">
    <property type="entry name" value="FAD/NAD-bd_sf"/>
</dbReference>
<comment type="catalytic activity">
    <reaction evidence="7">
        <text>[thioredoxin]-dithiol + NADP(+) = [thioredoxin]-disulfide + NADPH + H(+)</text>
        <dbReference type="Rhea" id="RHEA:20345"/>
        <dbReference type="Rhea" id="RHEA-COMP:10698"/>
        <dbReference type="Rhea" id="RHEA-COMP:10700"/>
        <dbReference type="ChEBI" id="CHEBI:15378"/>
        <dbReference type="ChEBI" id="CHEBI:29950"/>
        <dbReference type="ChEBI" id="CHEBI:50058"/>
        <dbReference type="ChEBI" id="CHEBI:57783"/>
        <dbReference type="ChEBI" id="CHEBI:58349"/>
        <dbReference type="EC" id="1.8.1.9"/>
    </reaction>
</comment>
<dbReference type="GO" id="GO:0005737">
    <property type="term" value="C:cytoplasm"/>
    <property type="evidence" value="ECO:0007669"/>
    <property type="project" value="InterPro"/>
</dbReference>
<evidence type="ECO:0000313" key="10">
    <source>
        <dbReference type="EMBL" id="CAE0041561.1"/>
    </source>
</evidence>
<evidence type="ECO:0000256" key="2">
    <source>
        <dbReference type="ARBA" id="ARBA00022630"/>
    </source>
</evidence>
<comment type="cofactor">
    <cofactor evidence="8">
        <name>FAD</name>
        <dbReference type="ChEBI" id="CHEBI:57692"/>
    </cofactor>
    <text evidence="8">Binds 1 FAD per subunit.</text>
</comment>
<dbReference type="EMBL" id="HBHW01012237">
    <property type="protein sequence ID" value="CAE0041561.1"/>
    <property type="molecule type" value="Transcribed_RNA"/>
</dbReference>
<keyword evidence="5" id="KW-1015">Disulfide bond</keyword>
<evidence type="ECO:0000256" key="7">
    <source>
        <dbReference type="RuleBase" id="RU003880"/>
    </source>
</evidence>
<dbReference type="EC" id="1.8.1.9" evidence="7"/>
<name>A0A7S2ZIV5_9RHOD</name>
<reference evidence="10" key="1">
    <citation type="submission" date="2021-01" db="EMBL/GenBank/DDBJ databases">
        <authorList>
            <person name="Corre E."/>
            <person name="Pelletier E."/>
            <person name="Niang G."/>
            <person name="Scheremetjew M."/>
            <person name="Finn R."/>
            <person name="Kale V."/>
            <person name="Holt S."/>
            <person name="Cochrane G."/>
            <person name="Meng A."/>
            <person name="Brown T."/>
            <person name="Cohen L."/>
        </authorList>
    </citation>
    <scope>NUCLEOTIDE SEQUENCE</scope>
    <source>
        <strain evidence="10">CCMP 769</strain>
    </source>
</reference>
<keyword evidence="4 7" id="KW-0560">Oxidoreductase</keyword>
<dbReference type="NCBIfam" id="TIGR01292">
    <property type="entry name" value="TRX_reduct"/>
    <property type="match status" value="1"/>
</dbReference>